<dbReference type="InterPro" id="IPR014746">
    <property type="entry name" value="Gln_synth/guanido_kin_cat_dom"/>
</dbReference>
<dbReference type="Gene3D" id="3.30.590.10">
    <property type="entry name" value="Glutamine synthetase/guanido kinase, catalytic domain"/>
    <property type="match status" value="1"/>
</dbReference>
<dbReference type="InterPro" id="IPR008146">
    <property type="entry name" value="Gln_synth_cat_dom"/>
</dbReference>
<evidence type="ECO:0000256" key="2">
    <source>
        <dbReference type="RuleBase" id="RU000384"/>
    </source>
</evidence>
<dbReference type="AlphaFoldDB" id="A0A1H4CZ12"/>
<evidence type="ECO:0000256" key="1">
    <source>
        <dbReference type="PROSITE-ProRule" id="PRU01330"/>
    </source>
</evidence>
<dbReference type="Pfam" id="PF18318">
    <property type="entry name" value="Gln-synt_C-ter"/>
    <property type="match status" value="1"/>
</dbReference>
<sequence length="706" mass="79114">MSEELMEIKDSKEDVIELFGSKVFNITVMRKRLPKHIYKSMMKTIKEDLPLEGEVAEVVANAMKDWAMEQGATHFTHWFQPMTGITAEKHDAFISPTEEGKVIMEFSGKELIKGEPDASSFPSGGLRATFEARGYTAWDPTSFAFVKGTTLYIPTTFISYSGEVLDKKTPLLRSMRALSAEAVRVLKLFGKDVKKVTTTVGAEQEYFLIEREMFKARKDLILTGRTLFGSKPPKGQEMEDHYFGRIRGRVCNFMRDVDTELWKLGIPSKTRHNEVAPAQHELAPVFSTSNQATDNNHLIMETLRKVAYRHDLSCLINEKPFGGVNGSGKHNNWAMSTDTGENLLNPGDNPADNLQFLTFLVAVIEAVDRYPELMRATVASAGNDHRLGANEAPPAIVSIFLGDQLTAALKSLETGKPVETAKDLVMDIGVDSVPNFVGDATDRNRTSPFAFTGNKFEFRMLGSNQSIAGPNIALNTIVAEVLERFADALEGSENFEADCRELLKNSLQEHKRVVFNGNNYSDEWVEEAKRRGLPNLRTTPEAFEVYASKKNMDLMEKHGIYSAAEMKAREEIHLEEYSKTINIEALTMLSMVKRQITPAVLNYIKDLTAVLSQKKALGDLIDSTGEETQLSTISKLYSSMIKKIDTLDRVVVEAQDVDDALAQAKFYLEKVIAAMESLRATADELETMVGEKYWPYPIYEDLLFYV</sequence>
<name>A0A1H4CZ12_9FIRM</name>
<dbReference type="PROSITE" id="PS51986">
    <property type="entry name" value="GS_BETA_GRASP"/>
    <property type="match status" value="1"/>
</dbReference>
<dbReference type="SMART" id="SM01230">
    <property type="entry name" value="Gln-synt_C"/>
    <property type="match status" value="1"/>
</dbReference>
<organism evidence="5 6">
    <name type="scientific">Eubacterium aggregans</name>
    <dbReference type="NCBI Taxonomy" id="81409"/>
    <lineage>
        <taxon>Bacteria</taxon>
        <taxon>Bacillati</taxon>
        <taxon>Bacillota</taxon>
        <taxon>Clostridia</taxon>
        <taxon>Eubacteriales</taxon>
        <taxon>Eubacteriaceae</taxon>
        <taxon>Eubacterium</taxon>
    </lineage>
</organism>
<dbReference type="InterPro" id="IPR008147">
    <property type="entry name" value="Gln_synt_N"/>
</dbReference>
<keyword evidence="6" id="KW-1185">Reference proteome</keyword>
<dbReference type="GO" id="GO:0004356">
    <property type="term" value="F:glutamine synthetase activity"/>
    <property type="evidence" value="ECO:0007669"/>
    <property type="project" value="InterPro"/>
</dbReference>
<dbReference type="Proteomes" id="UP000199394">
    <property type="component" value="Unassembled WGS sequence"/>
</dbReference>
<dbReference type="Pfam" id="PF12437">
    <property type="entry name" value="GSIII_N"/>
    <property type="match status" value="1"/>
</dbReference>
<feature type="domain" description="GS beta-grasp" evidence="3">
    <location>
        <begin position="73"/>
        <end position="162"/>
    </location>
</feature>
<dbReference type="SUPFAM" id="SSF55931">
    <property type="entry name" value="Glutamine synthetase/guanido kinase"/>
    <property type="match status" value="1"/>
</dbReference>
<comment type="similarity">
    <text evidence="1 2">Belongs to the glutamine synthetase family.</text>
</comment>
<evidence type="ECO:0000259" key="4">
    <source>
        <dbReference type="PROSITE" id="PS51987"/>
    </source>
</evidence>
<dbReference type="InterPro" id="IPR052725">
    <property type="entry name" value="GS_Type-3"/>
</dbReference>
<proteinExistence type="inferred from homology"/>
<evidence type="ECO:0000259" key="3">
    <source>
        <dbReference type="PROSITE" id="PS51986"/>
    </source>
</evidence>
<dbReference type="InterPro" id="IPR040577">
    <property type="entry name" value="Gln-synt_C"/>
</dbReference>
<dbReference type="PANTHER" id="PTHR42974">
    <property type="entry name" value="GLUTAMINE SYNTHETASE"/>
    <property type="match status" value="1"/>
</dbReference>
<dbReference type="EMBL" id="FNRK01000019">
    <property type="protein sequence ID" value="SEA65684.1"/>
    <property type="molecule type" value="Genomic_DNA"/>
</dbReference>
<feature type="domain" description="GS catalytic" evidence="4">
    <location>
        <begin position="167"/>
        <end position="596"/>
    </location>
</feature>
<dbReference type="RefSeq" id="WP_090308532.1">
    <property type="nucleotide sequence ID" value="NZ_FNRK01000019.1"/>
</dbReference>
<accession>A0A1H4CZ12</accession>
<dbReference type="PANTHER" id="PTHR42974:SF1">
    <property type="entry name" value="TYPE-3 GLUTAMINE SYNTHETASE"/>
    <property type="match status" value="1"/>
</dbReference>
<protein>
    <submittedName>
        <fullName evidence="5">Glutamine synthetase</fullName>
    </submittedName>
</protein>
<dbReference type="PROSITE" id="PS51987">
    <property type="entry name" value="GS_CATALYTIC"/>
    <property type="match status" value="1"/>
</dbReference>
<evidence type="ECO:0000313" key="6">
    <source>
        <dbReference type="Proteomes" id="UP000199394"/>
    </source>
</evidence>
<dbReference type="STRING" id="81409.SAMN04515656_11912"/>
<dbReference type="InterPro" id="IPR022147">
    <property type="entry name" value="GSIII_N"/>
</dbReference>
<reference evidence="5 6" key="1">
    <citation type="submission" date="2016-10" db="EMBL/GenBank/DDBJ databases">
        <authorList>
            <person name="de Groot N.N."/>
        </authorList>
    </citation>
    <scope>NUCLEOTIDE SEQUENCE [LARGE SCALE GENOMIC DNA]</scope>
    <source>
        <strain evidence="5 6">SR12</strain>
    </source>
</reference>
<dbReference type="Gene3D" id="1.20.120.1560">
    <property type="match status" value="1"/>
</dbReference>
<dbReference type="OrthoDB" id="9807095at2"/>
<dbReference type="GO" id="GO:0006542">
    <property type="term" value="P:glutamine biosynthetic process"/>
    <property type="evidence" value="ECO:0007669"/>
    <property type="project" value="InterPro"/>
</dbReference>
<evidence type="ECO:0000313" key="5">
    <source>
        <dbReference type="EMBL" id="SEA65684.1"/>
    </source>
</evidence>
<gene>
    <name evidence="5" type="ORF">SAMN04515656_11912</name>
</gene>
<dbReference type="Pfam" id="PF00120">
    <property type="entry name" value="Gln-synt_C"/>
    <property type="match status" value="1"/>
</dbReference>